<gene>
    <name evidence="1" type="ORF">C3B59_08225</name>
</gene>
<dbReference type="InterPro" id="IPR014718">
    <property type="entry name" value="GH-type_carb-bd"/>
</dbReference>
<evidence type="ECO:0008006" key="3">
    <source>
        <dbReference type="Google" id="ProtNLM"/>
    </source>
</evidence>
<dbReference type="InterPro" id="IPR011013">
    <property type="entry name" value="Gal_mutarotase_sf_dom"/>
</dbReference>
<organism evidence="1 2">
    <name type="scientific">Cryobacterium zongtaii</name>
    <dbReference type="NCBI Taxonomy" id="1259217"/>
    <lineage>
        <taxon>Bacteria</taxon>
        <taxon>Bacillati</taxon>
        <taxon>Actinomycetota</taxon>
        <taxon>Actinomycetes</taxon>
        <taxon>Micrococcales</taxon>
        <taxon>Microbacteriaceae</taxon>
        <taxon>Cryobacterium</taxon>
    </lineage>
</organism>
<accession>A0A2S3ZGD3</accession>
<dbReference type="SUPFAM" id="SSF74650">
    <property type="entry name" value="Galactose mutarotase-like"/>
    <property type="match status" value="1"/>
</dbReference>
<protein>
    <recommendedName>
        <fullName evidence="3">Galactose mutarotase</fullName>
    </recommendedName>
</protein>
<dbReference type="RefSeq" id="WP_103430862.1">
    <property type="nucleotide sequence ID" value="NZ_PPXF01000037.1"/>
</dbReference>
<dbReference type="Gene3D" id="2.70.98.10">
    <property type="match status" value="1"/>
</dbReference>
<evidence type="ECO:0000313" key="2">
    <source>
        <dbReference type="Proteomes" id="UP000237104"/>
    </source>
</evidence>
<dbReference type="GO" id="GO:0003824">
    <property type="term" value="F:catalytic activity"/>
    <property type="evidence" value="ECO:0007669"/>
    <property type="project" value="InterPro"/>
</dbReference>
<comment type="caution">
    <text evidence="1">The sequence shown here is derived from an EMBL/GenBank/DDBJ whole genome shotgun (WGS) entry which is preliminary data.</text>
</comment>
<dbReference type="GO" id="GO:0030246">
    <property type="term" value="F:carbohydrate binding"/>
    <property type="evidence" value="ECO:0007669"/>
    <property type="project" value="InterPro"/>
</dbReference>
<dbReference type="GO" id="GO:0005975">
    <property type="term" value="P:carbohydrate metabolic process"/>
    <property type="evidence" value="ECO:0007669"/>
    <property type="project" value="InterPro"/>
</dbReference>
<proteinExistence type="predicted"/>
<reference evidence="1 2" key="1">
    <citation type="submission" date="2018-01" db="EMBL/GenBank/DDBJ databases">
        <title>Cryobacterium sp. nov., from glaciers in China.</title>
        <authorList>
            <person name="Liu Q."/>
            <person name="Xin Y.-H."/>
        </authorList>
    </citation>
    <scope>NUCLEOTIDE SEQUENCE [LARGE SCALE GENOMIC DNA]</scope>
    <source>
        <strain evidence="1 2">TMB1-8</strain>
    </source>
</reference>
<evidence type="ECO:0000313" key="1">
    <source>
        <dbReference type="EMBL" id="POH66403.1"/>
    </source>
</evidence>
<dbReference type="Proteomes" id="UP000237104">
    <property type="component" value="Unassembled WGS sequence"/>
</dbReference>
<dbReference type="AlphaFoldDB" id="A0A2S3ZGD3"/>
<dbReference type="EMBL" id="PPXF01000037">
    <property type="protein sequence ID" value="POH66403.1"/>
    <property type="molecule type" value="Genomic_DNA"/>
</dbReference>
<dbReference type="OrthoDB" id="2528227at2"/>
<sequence>MLTVQGGGIAVQIDVADGARITSLTSGGREWLAPSGPRSPGVFVQLGSGGWDEVVPTVAACVLSDGSAFTGTVLADHGDAWQSVWALDSSDDTHVQTSVRLASLPITLTRRVAATATGIRLLWAASTDGPEPVPLAWCAHPLFAADAGTRIVLPGPAPALIEEYPRDRVRRAWPAAVGAAAIKAFAAEPQSSASVVHRNGDNLTLTWDPELLPYLGLYWDGGEFTDTPVVAIEPSTAFGDSAALAMDEGRIRTLEPGRPFRWWLQLTAPTRTGRRGHSIP</sequence>
<name>A0A2S3ZGD3_9MICO</name>